<dbReference type="Proteomes" id="UP000076738">
    <property type="component" value="Unassembled WGS sequence"/>
</dbReference>
<evidence type="ECO:0000313" key="3">
    <source>
        <dbReference type="Proteomes" id="UP000076738"/>
    </source>
</evidence>
<feature type="compositionally biased region" description="Low complexity" evidence="1">
    <location>
        <begin position="179"/>
        <end position="201"/>
    </location>
</feature>
<sequence>MDASSLSPRSCLPGTQPVLDIRRTPGHGPSPLTSRSSSQTLVTMPIWNTPALDCLVSPRSRLAPHHRYSQFGPISHPPNCQCLVSPHIHSLHAALPSLARTPSCMRAHLCAHECCSALGMGCPDCAGAAGLEGRTLGSMLVRTKLRVWNAEKAAKGMTRSHARGRWSESVCSEGRRGRTTAQTRGGARHVPPNKSSVSPSPAFLTRGRPGFRHGDPSLRSEGETRLYAQRSLFRSPRTLRQKHSAYLPDNLTRRQGSLKCIPLAPRPERSET</sequence>
<evidence type="ECO:0000313" key="2">
    <source>
        <dbReference type="EMBL" id="KZO91128.1"/>
    </source>
</evidence>
<dbReference type="AlphaFoldDB" id="A0A167H1E3"/>
<gene>
    <name evidence="2" type="ORF">CALVIDRAFT_366915</name>
</gene>
<name>A0A167H1E3_CALVF</name>
<proteinExistence type="predicted"/>
<evidence type="ECO:0000256" key="1">
    <source>
        <dbReference type="SAM" id="MobiDB-lite"/>
    </source>
</evidence>
<dbReference type="EMBL" id="KV417328">
    <property type="protein sequence ID" value="KZO91128.1"/>
    <property type="molecule type" value="Genomic_DNA"/>
</dbReference>
<feature type="region of interest" description="Disordered" evidence="1">
    <location>
        <begin position="1"/>
        <end position="39"/>
    </location>
</feature>
<reference evidence="2 3" key="1">
    <citation type="journal article" date="2016" name="Mol. Biol. Evol.">
        <title>Comparative Genomics of Early-Diverging Mushroom-Forming Fungi Provides Insights into the Origins of Lignocellulose Decay Capabilities.</title>
        <authorList>
            <person name="Nagy L.G."/>
            <person name="Riley R."/>
            <person name="Tritt A."/>
            <person name="Adam C."/>
            <person name="Daum C."/>
            <person name="Floudas D."/>
            <person name="Sun H."/>
            <person name="Yadav J.S."/>
            <person name="Pangilinan J."/>
            <person name="Larsson K.H."/>
            <person name="Matsuura K."/>
            <person name="Barry K."/>
            <person name="Labutti K."/>
            <person name="Kuo R."/>
            <person name="Ohm R.A."/>
            <person name="Bhattacharya S.S."/>
            <person name="Shirouzu T."/>
            <person name="Yoshinaga Y."/>
            <person name="Martin F.M."/>
            <person name="Grigoriev I.V."/>
            <person name="Hibbett D.S."/>
        </authorList>
    </citation>
    <scope>NUCLEOTIDE SEQUENCE [LARGE SCALE GENOMIC DNA]</scope>
    <source>
        <strain evidence="2 3">TUFC12733</strain>
    </source>
</reference>
<accession>A0A167H1E3</accession>
<organism evidence="2 3">
    <name type="scientific">Calocera viscosa (strain TUFC12733)</name>
    <dbReference type="NCBI Taxonomy" id="1330018"/>
    <lineage>
        <taxon>Eukaryota</taxon>
        <taxon>Fungi</taxon>
        <taxon>Dikarya</taxon>
        <taxon>Basidiomycota</taxon>
        <taxon>Agaricomycotina</taxon>
        <taxon>Dacrymycetes</taxon>
        <taxon>Dacrymycetales</taxon>
        <taxon>Dacrymycetaceae</taxon>
        <taxon>Calocera</taxon>
    </lineage>
</organism>
<keyword evidence="3" id="KW-1185">Reference proteome</keyword>
<feature type="region of interest" description="Disordered" evidence="1">
    <location>
        <begin position="156"/>
        <end position="219"/>
    </location>
</feature>
<protein>
    <submittedName>
        <fullName evidence="2">Uncharacterized protein</fullName>
    </submittedName>
</protein>